<gene>
    <name evidence="1" type="ORF">T4D_8071</name>
</gene>
<organism evidence="1 2">
    <name type="scientific">Trichinella pseudospiralis</name>
    <name type="common">Parasitic roundworm</name>
    <dbReference type="NCBI Taxonomy" id="6337"/>
    <lineage>
        <taxon>Eukaryota</taxon>
        <taxon>Metazoa</taxon>
        <taxon>Ecdysozoa</taxon>
        <taxon>Nematoda</taxon>
        <taxon>Enoplea</taxon>
        <taxon>Dorylaimia</taxon>
        <taxon>Trichinellida</taxon>
        <taxon>Trichinellidae</taxon>
        <taxon>Trichinella</taxon>
    </lineage>
</organism>
<evidence type="ECO:0000313" key="1">
    <source>
        <dbReference type="EMBL" id="KRY81171.1"/>
    </source>
</evidence>
<sequence>MATLQTKRLHFCQEKMTTQLSTPYPINSVNFTALCSKKPVHRYNKKTVPGVIKNDCISKQHVSNMERMEEKKYGSLILLLIQELEDTHQANIKYRICRNDGAADQIFPLFLRDNGTGRVNA</sequence>
<accession>A0A0V1F7H2</accession>
<keyword evidence="2" id="KW-1185">Reference proteome</keyword>
<dbReference type="Proteomes" id="UP000054995">
    <property type="component" value="Unassembled WGS sequence"/>
</dbReference>
<dbReference type="EMBL" id="JYDT01000256">
    <property type="protein sequence ID" value="KRY81171.1"/>
    <property type="molecule type" value="Genomic_DNA"/>
</dbReference>
<proteinExistence type="predicted"/>
<evidence type="ECO:0000313" key="2">
    <source>
        <dbReference type="Proteomes" id="UP000054995"/>
    </source>
</evidence>
<comment type="caution">
    <text evidence="1">The sequence shown here is derived from an EMBL/GenBank/DDBJ whole genome shotgun (WGS) entry which is preliminary data.</text>
</comment>
<name>A0A0V1F7H2_TRIPS</name>
<protein>
    <submittedName>
        <fullName evidence="1">Uncharacterized protein</fullName>
    </submittedName>
</protein>
<dbReference type="AlphaFoldDB" id="A0A0V1F7H2"/>
<reference evidence="1 2" key="1">
    <citation type="submission" date="2015-01" db="EMBL/GenBank/DDBJ databases">
        <title>Evolution of Trichinella species and genotypes.</title>
        <authorList>
            <person name="Korhonen P.K."/>
            <person name="Edoardo P."/>
            <person name="Giuseppe L.R."/>
            <person name="Gasser R.B."/>
        </authorList>
    </citation>
    <scope>NUCLEOTIDE SEQUENCE [LARGE SCALE GENOMIC DNA]</scope>
    <source>
        <strain evidence="1">ISS470</strain>
    </source>
</reference>